<accession>A0A1G8NM65</accession>
<dbReference type="EMBL" id="FNEB01000005">
    <property type="protein sequence ID" value="SDI81283.1"/>
    <property type="molecule type" value="Genomic_DNA"/>
</dbReference>
<gene>
    <name evidence="3" type="ORF">SAMN05421850_105260</name>
</gene>
<name>A0A1G8NM65_9RHOB</name>
<keyword evidence="1" id="KW-0812">Transmembrane</keyword>
<evidence type="ECO:0000256" key="2">
    <source>
        <dbReference type="SAM" id="SignalP"/>
    </source>
</evidence>
<keyword evidence="1" id="KW-1133">Transmembrane helix</keyword>
<feature type="transmembrane region" description="Helical" evidence="1">
    <location>
        <begin position="189"/>
        <end position="208"/>
    </location>
</feature>
<evidence type="ECO:0000313" key="4">
    <source>
        <dbReference type="Proteomes" id="UP000199340"/>
    </source>
</evidence>
<protein>
    <submittedName>
        <fullName evidence="3">VPLPA-CTERM protein sorting domain-containing protein</fullName>
    </submittedName>
</protein>
<dbReference type="Proteomes" id="UP000199340">
    <property type="component" value="Unassembled WGS sequence"/>
</dbReference>
<organism evidence="3 4">
    <name type="scientific">Lutimaribacter saemankumensis</name>
    <dbReference type="NCBI Taxonomy" id="490829"/>
    <lineage>
        <taxon>Bacteria</taxon>
        <taxon>Pseudomonadati</taxon>
        <taxon>Pseudomonadota</taxon>
        <taxon>Alphaproteobacteria</taxon>
        <taxon>Rhodobacterales</taxon>
        <taxon>Roseobacteraceae</taxon>
        <taxon>Lutimaribacter</taxon>
    </lineage>
</organism>
<feature type="signal peptide" evidence="2">
    <location>
        <begin position="1"/>
        <end position="23"/>
    </location>
</feature>
<reference evidence="3 4" key="1">
    <citation type="submission" date="2016-10" db="EMBL/GenBank/DDBJ databases">
        <authorList>
            <person name="de Groot N.N."/>
        </authorList>
    </citation>
    <scope>NUCLEOTIDE SEQUENCE [LARGE SCALE GENOMIC DNA]</scope>
    <source>
        <strain evidence="3 4">DSM 28010</strain>
    </source>
</reference>
<proteinExistence type="predicted"/>
<evidence type="ECO:0000256" key="1">
    <source>
        <dbReference type="SAM" id="Phobius"/>
    </source>
</evidence>
<keyword evidence="4" id="KW-1185">Reference proteome</keyword>
<sequence length="216" mass="23079">MIDAKSILTAAVLLVGSASVGLAASYKLAFTADDYVFDWDLNENTTGVDTVSILGEIVTDGTLGTLAVSNILSWSFQYEDRNGTVSFSSVGDVDPNAITGIGFYNSSLVATEATLSFQDEVLFFERCESEDCRTFFNGFFFITKQPGGTFDIFGGDGHYANRSVISGIETGLQFQEVNVKPGVIASAPIPLPAGLLLLISSLGFIGVINRKRQSIL</sequence>
<keyword evidence="1" id="KW-0472">Membrane</keyword>
<evidence type="ECO:0000313" key="3">
    <source>
        <dbReference type="EMBL" id="SDI81283.1"/>
    </source>
</evidence>
<feature type="chain" id="PRO_5011730063" evidence="2">
    <location>
        <begin position="24"/>
        <end position="216"/>
    </location>
</feature>
<dbReference type="AlphaFoldDB" id="A0A1G8NM65"/>
<keyword evidence="2" id="KW-0732">Signal</keyword>
<dbReference type="RefSeq" id="WP_139170523.1">
    <property type="nucleotide sequence ID" value="NZ_FNEB01000005.1"/>
</dbReference>